<evidence type="ECO:0000259" key="1">
    <source>
        <dbReference type="PROSITE" id="PS50165"/>
    </source>
</evidence>
<dbReference type="SUPFAM" id="SSF47781">
    <property type="entry name" value="RuvA domain 2-like"/>
    <property type="match status" value="1"/>
</dbReference>
<gene>
    <name evidence="2" type="ORF">VE96_C0020G0004</name>
</gene>
<dbReference type="InterPro" id="IPR050066">
    <property type="entry name" value="UvrABC_protein_C"/>
</dbReference>
<dbReference type="AlphaFoldDB" id="A0A0G1KWN0"/>
<dbReference type="PANTHER" id="PTHR30562">
    <property type="entry name" value="UVRC/OXIDOREDUCTASE"/>
    <property type="match status" value="1"/>
</dbReference>
<dbReference type="GO" id="GO:0006974">
    <property type="term" value="P:DNA damage response"/>
    <property type="evidence" value="ECO:0007669"/>
    <property type="project" value="TreeGrafter"/>
</dbReference>
<evidence type="ECO:0000313" key="3">
    <source>
        <dbReference type="Proteomes" id="UP000034752"/>
    </source>
</evidence>
<dbReference type="InterPro" id="IPR001162">
    <property type="entry name" value="UvrC_RNase_H_dom"/>
</dbReference>
<accession>A0A0G1KWN0</accession>
<dbReference type="PANTHER" id="PTHR30562:SF1">
    <property type="entry name" value="UVRABC SYSTEM PROTEIN C"/>
    <property type="match status" value="1"/>
</dbReference>
<sequence>QRMEAAAVAKKFEEALKLREQLAALDIIVAKQKVAQPDELISQDIWGWLITAEQAVVTISKIRAGKVIDYQTFVLRLPMEINLDEFAADALMSVYSATLDNWPKEILLPHLPKDPAVLEGWLSNLAGHTIKISVPQRGIKKRLSLLMQKNAAEQASAKVGANLQIKTAITRLQQLLGVKQLKRMEAYDISHLGGTYTVGSMVVFVNGKPFKSGYRRFRIKTVRGIDDYASLGEMIYRRLQPKRLADLRFAANLPDAILIDGGKGQLNTILRQTNKINIVRLPLIISLAKREEEIFVPTQAQPIKLSLSSPELQLLQRLRDEAHRFAITYQTALRTRQLKEGSKIKGIGTSTSKKLIKAFGSLRAARAASLSELEKVIGQKAKLIKNS</sequence>
<dbReference type="InterPro" id="IPR010994">
    <property type="entry name" value="RuvA_2-like"/>
</dbReference>
<protein>
    <submittedName>
        <fullName evidence="2">UvrABC system protein C</fullName>
    </submittedName>
</protein>
<reference evidence="2 3" key="1">
    <citation type="journal article" date="2015" name="Nature">
        <title>rRNA introns, odd ribosomes, and small enigmatic genomes across a large radiation of phyla.</title>
        <authorList>
            <person name="Brown C.T."/>
            <person name="Hug L.A."/>
            <person name="Thomas B.C."/>
            <person name="Sharon I."/>
            <person name="Castelle C.J."/>
            <person name="Singh A."/>
            <person name="Wilkins M.J."/>
            <person name="Williams K.H."/>
            <person name="Banfield J.F."/>
        </authorList>
    </citation>
    <scope>NUCLEOTIDE SEQUENCE [LARGE SCALE GENOMIC DNA]</scope>
</reference>
<feature type="non-terminal residue" evidence="2">
    <location>
        <position position="1"/>
    </location>
</feature>
<feature type="domain" description="UvrC family homology region profile" evidence="1">
    <location>
        <begin position="45"/>
        <end position="267"/>
    </location>
</feature>
<dbReference type="PROSITE" id="PS50165">
    <property type="entry name" value="UVRC"/>
    <property type="match status" value="1"/>
</dbReference>
<evidence type="ECO:0000313" key="2">
    <source>
        <dbReference type="EMBL" id="KKT52329.1"/>
    </source>
</evidence>
<dbReference type="InterPro" id="IPR038476">
    <property type="entry name" value="UvrC_RNase_H_dom_sf"/>
</dbReference>
<proteinExistence type="predicted"/>
<dbReference type="Pfam" id="PF22920">
    <property type="entry name" value="UvrC_RNaseH"/>
    <property type="match status" value="1"/>
</dbReference>
<dbReference type="Proteomes" id="UP000034752">
    <property type="component" value="Unassembled WGS sequence"/>
</dbReference>
<dbReference type="Pfam" id="PF08459">
    <property type="entry name" value="UvrC_RNaseH_dom"/>
    <property type="match status" value="1"/>
</dbReference>
<dbReference type="PATRIC" id="fig|1620410.3.peg.305"/>
<dbReference type="Gene3D" id="3.30.420.340">
    <property type="entry name" value="UvrC, RNAse H endonuclease domain"/>
    <property type="match status" value="1"/>
</dbReference>
<organism evidence="2 3">
    <name type="scientific">candidate division Kazan bacterium GW2011_GWA1_44_22</name>
    <dbReference type="NCBI Taxonomy" id="1620410"/>
    <lineage>
        <taxon>Bacteria</taxon>
        <taxon>Bacteria division Kazan-3B-28</taxon>
    </lineage>
</organism>
<dbReference type="GO" id="GO:0009381">
    <property type="term" value="F:excinuclease ABC activity"/>
    <property type="evidence" value="ECO:0007669"/>
    <property type="project" value="InterPro"/>
</dbReference>
<dbReference type="EMBL" id="LCIJ01000020">
    <property type="protein sequence ID" value="KKT52329.1"/>
    <property type="molecule type" value="Genomic_DNA"/>
</dbReference>
<name>A0A0G1KWN0_UNCK3</name>
<dbReference type="GO" id="GO:0009380">
    <property type="term" value="C:excinuclease repair complex"/>
    <property type="evidence" value="ECO:0007669"/>
    <property type="project" value="TreeGrafter"/>
</dbReference>
<comment type="caution">
    <text evidence="2">The sequence shown here is derived from an EMBL/GenBank/DDBJ whole genome shotgun (WGS) entry which is preliminary data.</text>
</comment>
<dbReference type="Gene3D" id="1.10.150.20">
    <property type="entry name" value="5' to 3' exonuclease, C-terminal subdomain"/>
    <property type="match status" value="1"/>
</dbReference>